<dbReference type="Gene3D" id="3.40.50.300">
    <property type="entry name" value="P-loop containing nucleotide triphosphate hydrolases"/>
    <property type="match status" value="1"/>
</dbReference>
<dbReference type="InterPro" id="IPR027417">
    <property type="entry name" value="P-loop_NTPase"/>
</dbReference>
<sequence>MMISHSRKFVFVKTKKTAGTSIECALAPFLEPGDLTSPLVEHEPGIRRYSKEFVRILREKDATLRARNPHLPYSVVADHFAKETKGYFRFCVERNPWDKAISAFFFWISRHGHDTSKTEEENFLAFAESERLGFFSDYDLYMKKDKPQVDRVLRYENLAEEFSQVTDKLGLPEISIGSVRAKGDIRPRESRKLQRFYGADLDNGAAKRVEAVFAREIAYFGYTTPEPA</sequence>
<organism evidence="2 3">
    <name type="scientific">Roseovarius halotolerans</name>
    <dbReference type="NCBI Taxonomy" id="505353"/>
    <lineage>
        <taxon>Bacteria</taxon>
        <taxon>Pseudomonadati</taxon>
        <taxon>Pseudomonadota</taxon>
        <taxon>Alphaproteobacteria</taxon>
        <taxon>Rhodobacterales</taxon>
        <taxon>Roseobacteraceae</taxon>
        <taxon>Roseovarius</taxon>
    </lineage>
</organism>
<feature type="domain" description="Sulfotransferase" evidence="1">
    <location>
        <begin position="41"/>
        <end position="169"/>
    </location>
</feature>
<evidence type="ECO:0000259" key="1">
    <source>
        <dbReference type="Pfam" id="PF00685"/>
    </source>
</evidence>
<reference evidence="2 3" key="1">
    <citation type="submission" date="2017-03" db="EMBL/GenBank/DDBJ databases">
        <authorList>
            <person name="Afonso C.L."/>
            <person name="Miller P.J."/>
            <person name="Scott M.A."/>
            <person name="Spackman E."/>
            <person name="Goraichik I."/>
            <person name="Dimitrov K.M."/>
            <person name="Suarez D.L."/>
            <person name="Swayne D.E."/>
        </authorList>
    </citation>
    <scope>NUCLEOTIDE SEQUENCE [LARGE SCALE GENOMIC DNA]</scope>
    <source>
        <strain evidence="2 3">CECT 8110</strain>
    </source>
</reference>
<keyword evidence="3" id="KW-1185">Reference proteome</keyword>
<keyword evidence="2" id="KW-0808">Transferase</keyword>
<dbReference type="Pfam" id="PF00685">
    <property type="entry name" value="Sulfotransfer_1"/>
    <property type="match status" value="1"/>
</dbReference>
<dbReference type="InterPro" id="IPR000863">
    <property type="entry name" value="Sulfotransferase_dom"/>
</dbReference>
<dbReference type="GO" id="GO:0008146">
    <property type="term" value="F:sulfotransferase activity"/>
    <property type="evidence" value="ECO:0007669"/>
    <property type="project" value="InterPro"/>
</dbReference>
<gene>
    <name evidence="2" type="ORF">ROH8110_01845</name>
</gene>
<proteinExistence type="predicted"/>
<protein>
    <submittedName>
        <fullName evidence="2">Sulfotransferase family protein</fullName>
    </submittedName>
</protein>
<dbReference type="RefSeq" id="WP_121143675.1">
    <property type="nucleotide sequence ID" value="NZ_FWFU01000002.1"/>
</dbReference>
<evidence type="ECO:0000313" key="2">
    <source>
        <dbReference type="EMBL" id="SLN36173.1"/>
    </source>
</evidence>
<dbReference type="EMBL" id="FWFU01000002">
    <property type="protein sequence ID" value="SLN36173.1"/>
    <property type="molecule type" value="Genomic_DNA"/>
</dbReference>
<dbReference type="OrthoDB" id="288532at2"/>
<evidence type="ECO:0000313" key="3">
    <source>
        <dbReference type="Proteomes" id="UP000193207"/>
    </source>
</evidence>
<dbReference type="SUPFAM" id="SSF52540">
    <property type="entry name" value="P-loop containing nucleoside triphosphate hydrolases"/>
    <property type="match status" value="1"/>
</dbReference>
<dbReference type="AlphaFoldDB" id="A0A1X6Z1X4"/>
<name>A0A1X6Z1X4_9RHOB</name>
<accession>A0A1X6Z1X4</accession>
<dbReference type="Proteomes" id="UP000193207">
    <property type="component" value="Unassembled WGS sequence"/>
</dbReference>